<keyword evidence="3 5" id="KW-1133">Transmembrane helix</keyword>
<accession>A0A4R5LYG3</accession>
<dbReference type="EMBL" id="SMRP01000043">
    <property type="protein sequence ID" value="TDG17465.1"/>
    <property type="molecule type" value="Genomic_DNA"/>
</dbReference>
<comment type="caution">
    <text evidence="6">The sequence shown here is derived from an EMBL/GenBank/DDBJ whole genome shotgun (WGS) entry which is preliminary data.</text>
</comment>
<dbReference type="OrthoDB" id="8967267at2"/>
<feature type="transmembrane region" description="Helical" evidence="5">
    <location>
        <begin position="6"/>
        <end position="26"/>
    </location>
</feature>
<keyword evidence="7" id="KW-1185">Reference proteome</keyword>
<dbReference type="RefSeq" id="WP_133199856.1">
    <property type="nucleotide sequence ID" value="NZ_JBHUCW010000032.1"/>
</dbReference>
<dbReference type="Pfam" id="PF13564">
    <property type="entry name" value="DoxX_2"/>
    <property type="match status" value="1"/>
</dbReference>
<gene>
    <name evidence="6" type="ORF">EYW47_37490</name>
</gene>
<reference evidence="6 7" key="1">
    <citation type="submission" date="2019-03" db="EMBL/GenBank/DDBJ databases">
        <title>Paraburkholderia sp. 4M-K11, isolated from subtropical forest soil.</title>
        <authorList>
            <person name="Gao Z.-H."/>
            <person name="Qiu L.-H."/>
        </authorList>
    </citation>
    <scope>NUCLEOTIDE SEQUENCE [LARGE SCALE GENOMIC DNA]</scope>
    <source>
        <strain evidence="6 7">4M-K11</strain>
    </source>
</reference>
<proteinExistence type="predicted"/>
<sequence length="108" mass="11900">MKYVNLIVVCAFFSAGIVNLVGPSIIRAEFGKWGYPNGFRVVVAIIELIGSLLLLIATTRFVGASILLVVILGVLVSFSRSREWMKMQYPLVLLLLLIVTLTQTYPLG</sequence>
<evidence type="ECO:0000256" key="3">
    <source>
        <dbReference type="ARBA" id="ARBA00022989"/>
    </source>
</evidence>
<evidence type="ECO:0000313" key="7">
    <source>
        <dbReference type="Proteomes" id="UP000295722"/>
    </source>
</evidence>
<dbReference type="InterPro" id="IPR032808">
    <property type="entry name" value="DoxX"/>
</dbReference>
<evidence type="ECO:0000256" key="5">
    <source>
        <dbReference type="SAM" id="Phobius"/>
    </source>
</evidence>
<keyword evidence="4 5" id="KW-0472">Membrane</keyword>
<dbReference type="GO" id="GO:0016020">
    <property type="term" value="C:membrane"/>
    <property type="evidence" value="ECO:0007669"/>
    <property type="project" value="UniProtKB-SubCell"/>
</dbReference>
<evidence type="ECO:0000256" key="4">
    <source>
        <dbReference type="ARBA" id="ARBA00023136"/>
    </source>
</evidence>
<evidence type="ECO:0000256" key="2">
    <source>
        <dbReference type="ARBA" id="ARBA00022692"/>
    </source>
</evidence>
<dbReference type="Proteomes" id="UP000295722">
    <property type="component" value="Unassembled WGS sequence"/>
</dbReference>
<feature type="transmembrane region" description="Helical" evidence="5">
    <location>
        <begin position="91"/>
        <end position="107"/>
    </location>
</feature>
<dbReference type="AlphaFoldDB" id="A0A4R5LYG3"/>
<evidence type="ECO:0000256" key="1">
    <source>
        <dbReference type="ARBA" id="ARBA00004141"/>
    </source>
</evidence>
<feature type="transmembrane region" description="Helical" evidence="5">
    <location>
        <begin position="38"/>
        <end position="56"/>
    </location>
</feature>
<evidence type="ECO:0000313" key="6">
    <source>
        <dbReference type="EMBL" id="TDG17465.1"/>
    </source>
</evidence>
<organism evidence="6 7">
    <name type="scientific">Paraburkholderia silviterrae</name>
    <dbReference type="NCBI Taxonomy" id="2528715"/>
    <lineage>
        <taxon>Bacteria</taxon>
        <taxon>Pseudomonadati</taxon>
        <taxon>Pseudomonadota</taxon>
        <taxon>Betaproteobacteria</taxon>
        <taxon>Burkholderiales</taxon>
        <taxon>Burkholderiaceae</taxon>
        <taxon>Paraburkholderia</taxon>
    </lineage>
</organism>
<evidence type="ECO:0008006" key="8">
    <source>
        <dbReference type="Google" id="ProtNLM"/>
    </source>
</evidence>
<name>A0A4R5LYG3_9BURK</name>
<comment type="subcellular location">
    <subcellularLocation>
        <location evidence="1">Membrane</location>
        <topology evidence="1">Multi-pass membrane protein</topology>
    </subcellularLocation>
</comment>
<protein>
    <recommendedName>
        <fullName evidence="8">DoxX-like protein</fullName>
    </recommendedName>
</protein>
<feature type="transmembrane region" description="Helical" evidence="5">
    <location>
        <begin position="62"/>
        <end position="79"/>
    </location>
</feature>
<keyword evidence="2 5" id="KW-0812">Transmembrane</keyword>